<dbReference type="Proteomes" id="UP000481417">
    <property type="component" value="Unassembled WGS sequence"/>
</dbReference>
<evidence type="ECO:0000313" key="2">
    <source>
        <dbReference type="EMBL" id="MTD99745.1"/>
    </source>
</evidence>
<sequence>MADLLAAQATDVFRIGLLIALLLTALRNRPVTGMLLPLAAGAVFVAVIIPLTGATTRPEPLFTQVLTGLAVNAAYLAIGLAAWSLWRARR</sequence>
<organism evidence="2 3">
    <name type="scientific">Paracoccus lichenicola</name>
    <dbReference type="NCBI Taxonomy" id="2665644"/>
    <lineage>
        <taxon>Bacteria</taxon>
        <taxon>Pseudomonadati</taxon>
        <taxon>Pseudomonadota</taxon>
        <taxon>Alphaproteobacteria</taxon>
        <taxon>Rhodobacterales</taxon>
        <taxon>Paracoccaceae</taxon>
        <taxon>Paracoccus</taxon>
    </lineage>
</organism>
<feature type="transmembrane region" description="Helical" evidence="1">
    <location>
        <begin position="6"/>
        <end position="26"/>
    </location>
</feature>
<feature type="transmembrane region" description="Helical" evidence="1">
    <location>
        <begin position="33"/>
        <end position="53"/>
    </location>
</feature>
<feature type="transmembrane region" description="Helical" evidence="1">
    <location>
        <begin position="65"/>
        <end position="86"/>
    </location>
</feature>
<dbReference type="RefSeq" id="WP_154763795.1">
    <property type="nucleotide sequence ID" value="NZ_WMBT01000002.1"/>
</dbReference>
<dbReference type="EMBL" id="WMBT01000002">
    <property type="protein sequence ID" value="MTD99745.1"/>
    <property type="molecule type" value="Genomic_DNA"/>
</dbReference>
<name>A0A6L6HKS9_9RHOB</name>
<keyword evidence="1" id="KW-0472">Membrane</keyword>
<reference evidence="2 3" key="1">
    <citation type="submission" date="2019-11" db="EMBL/GenBank/DDBJ databases">
        <authorList>
            <person name="Lang L."/>
        </authorList>
    </citation>
    <scope>NUCLEOTIDE SEQUENCE [LARGE SCALE GENOMIC DNA]</scope>
    <source>
        <strain evidence="2 3">YIM 132242</strain>
    </source>
</reference>
<keyword evidence="1" id="KW-0812">Transmembrane</keyword>
<proteinExistence type="predicted"/>
<evidence type="ECO:0000256" key="1">
    <source>
        <dbReference type="SAM" id="Phobius"/>
    </source>
</evidence>
<keyword evidence="3" id="KW-1185">Reference proteome</keyword>
<accession>A0A6L6HKS9</accession>
<gene>
    <name evidence="2" type="ORF">GIY56_05565</name>
</gene>
<comment type="caution">
    <text evidence="2">The sequence shown here is derived from an EMBL/GenBank/DDBJ whole genome shotgun (WGS) entry which is preliminary data.</text>
</comment>
<dbReference type="AlphaFoldDB" id="A0A6L6HKS9"/>
<evidence type="ECO:0000313" key="3">
    <source>
        <dbReference type="Proteomes" id="UP000481417"/>
    </source>
</evidence>
<protein>
    <submittedName>
        <fullName evidence="2">Uncharacterized protein</fullName>
    </submittedName>
</protein>
<keyword evidence="1" id="KW-1133">Transmembrane helix</keyword>